<dbReference type="Pfam" id="PF00107">
    <property type="entry name" value="ADH_zinc_N"/>
    <property type="match status" value="1"/>
</dbReference>
<evidence type="ECO:0000313" key="2">
    <source>
        <dbReference type="EMBL" id="CAB4777794.1"/>
    </source>
</evidence>
<dbReference type="Gene3D" id="3.40.50.720">
    <property type="entry name" value="NAD(P)-binding Rossmann-like Domain"/>
    <property type="match status" value="1"/>
</dbReference>
<dbReference type="InterPro" id="IPR013149">
    <property type="entry name" value="ADH-like_C"/>
</dbReference>
<dbReference type="InterPro" id="IPR011032">
    <property type="entry name" value="GroES-like_sf"/>
</dbReference>
<dbReference type="EMBL" id="CAFAAB010000021">
    <property type="protein sequence ID" value="CAB4777794.1"/>
    <property type="molecule type" value="Genomic_DNA"/>
</dbReference>
<dbReference type="InterPro" id="IPR036291">
    <property type="entry name" value="NAD(P)-bd_dom_sf"/>
</dbReference>
<organism evidence="2">
    <name type="scientific">freshwater metagenome</name>
    <dbReference type="NCBI Taxonomy" id="449393"/>
    <lineage>
        <taxon>unclassified sequences</taxon>
        <taxon>metagenomes</taxon>
        <taxon>ecological metagenomes</taxon>
    </lineage>
</organism>
<dbReference type="SMART" id="SM00829">
    <property type="entry name" value="PKS_ER"/>
    <property type="match status" value="1"/>
</dbReference>
<dbReference type="InterPro" id="IPR051397">
    <property type="entry name" value="Zn-ADH-like_protein"/>
</dbReference>
<dbReference type="InterPro" id="IPR013154">
    <property type="entry name" value="ADH-like_N"/>
</dbReference>
<dbReference type="NCBIfam" id="TIGR02823">
    <property type="entry name" value="oxido_YhdH"/>
    <property type="match status" value="1"/>
</dbReference>
<dbReference type="GO" id="GO:0043957">
    <property type="term" value="F:acryloyl-CoA reductase (NADPH) activity"/>
    <property type="evidence" value="ECO:0007669"/>
    <property type="project" value="TreeGrafter"/>
</dbReference>
<feature type="domain" description="Enoyl reductase (ER)" evidence="1">
    <location>
        <begin position="3"/>
        <end position="319"/>
    </location>
</feature>
<name>A0A6J6W2F8_9ZZZZ</name>
<dbReference type="SUPFAM" id="SSF51735">
    <property type="entry name" value="NAD(P)-binding Rossmann-fold domains"/>
    <property type="match status" value="1"/>
</dbReference>
<dbReference type="InterPro" id="IPR014188">
    <property type="entry name" value="Acrylyl-CoA_reductase_AcuI"/>
</dbReference>
<dbReference type="Pfam" id="PF08240">
    <property type="entry name" value="ADH_N"/>
    <property type="match status" value="1"/>
</dbReference>
<dbReference type="PANTHER" id="PTHR43677:SF1">
    <property type="entry name" value="ACRYLYL-COA REDUCTASE ACUI-RELATED"/>
    <property type="match status" value="1"/>
</dbReference>
<proteinExistence type="predicted"/>
<accession>A0A6J6W2F8</accession>
<dbReference type="InterPro" id="IPR020843">
    <property type="entry name" value="ER"/>
</dbReference>
<dbReference type="Gene3D" id="3.90.180.10">
    <property type="entry name" value="Medium-chain alcohol dehydrogenases, catalytic domain"/>
    <property type="match status" value="1"/>
</dbReference>
<reference evidence="2" key="1">
    <citation type="submission" date="2020-05" db="EMBL/GenBank/DDBJ databases">
        <authorList>
            <person name="Chiriac C."/>
            <person name="Salcher M."/>
            <person name="Ghai R."/>
            <person name="Kavagutti S V."/>
        </authorList>
    </citation>
    <scope>NUCLEOTIDE SEQUENCE</scope>
</reference>
<sequence>MISAIDNQVTTSIRTDLPTPEADDVTVAVEWSGINYKDAMVIDPKSRVRRSSTLIGGVDAAGTVVASKVSGIYPGDRVVIHGGDIGVGRDGGFCEFISVPSRFVNVLPDSLSTRDAMVVGTAGYTAFASLIALEQRGLTPSDGEVLVTGATGGVGAWSVAALSAAGYSVVGSTGSSDAQQWLVEMGAVRCIGRHDIGDKPDRVLGSELWAGAIDCVGGDTLHQVLRTLRYGAGVAASGLVASADLTTNVYPFITRNVALLGIDAVNASHETRTSVWDLVANTMLTRDFEPLIDSVVTLEEIDGALAQIAQGQTRGRILVDTRS</sequence>
<dbReference type="PANTHER" id="PTHR43677">
    <property type="entry name" value="SHORT-CHAIN DEHYDROGENASE/REDUCTASE"/>
    <property type="match status" value="1"/>
</dbReference>
<gene>
    <name evidence="2" type="ORF">UFOPK2958_00310</name>
</gene>
<dbReference type="CDD" id="cd05280">
    <property type="entry name" value="MDR_yhdh_yhfp"/>
    <property type="match status" value="1"/>
</dbReference>
<protein>
    <submittedName>
        <fullName evidence="2">Unannotated protein</fullName>
    </submittedName>
</protein>
<evidence type="ECO:0000259" key="1">
    <source>
        <dbReference type="SMART" id="SM00829"/>
    </source>
</evidence>
<dbReference type="AlphaFoldDB" id="A0A6J6W2F8"/>
<dbReference type="SUPFAM" id="SSF50129">
    <property type="entry name" value="GroES-like"/>
    <property type="match status" value="1"/>
</dbReference>